<evidence type="ECO:0000313" key="3">
    <source>
        <dbReference type="Proteomes" id="UP000584824"/>
    </source>
</evidence>
<name>A0A7W6K4N4_9HYPH</name>
<reference evidence="2 3" key="1">
    <citation type="submission" date="2020-08" db="EMBL/GenBank/DDBJ databases">
        <title>Genomic Encyclopedia of Type Strains, Phase IV (KMG-IV): sequencing the most valuable type-strain genomes for metagenomic binning, comparative biology and taxonomic classification.</title>
        <authorList>
            <person name="Goeker M."/>
        </authorList>
    </citation>
    <scope>NUCLEOTIDE SEQUENCE [LARGE SCALE GENOMIC DNA]</scope>
    <source>
        <strain evidence="2 3">DSM 26385</strain>
    </source>
</reference>
<keyword evidence="1" id="KW-1133">Transmembrane helix</keyword>
<accession>A0A7W6K4N4</accession>
<organism evidence="2 3">
    <name type="scientific">Allorhizobium borbori</name>
    <dbReference type="NCBI Taxonomy" id="485907"/>
    <lineage>
        <taxon>Bacteria</taxon>
        <taxon>Pseudomonadati</taxon>
        <taxon>Pseudomonadota</taxon>
        <taxon>Alphaproteobacteria</taxon>
        <taxon>Hyphomicrobiales</taxon>
        <taxon>Rhizobiaceae</taxon>
        <taxon>Rhizobium/Agrobacterium group</taxon>
        <taxon>Allorhizobium</taxon>
    </lineage>
</organism>
<sequence>MQTEHWLPFAALTAFWLAIPGRPAFLVASYAQGKGRLSALFSVPGFVLAHVAAALAASHLTLGAYLLSPAAMTALIAIGGLLLFFAILAIAIAPEVVGPFADNDNLRVRRLPRIFFDVFAQTFFERRTLFFYPAVAPYFLAPTAEWQPQVAWLIVATALPAAFFALYPALASNRYLARMHRRTSLRRKAVRGGMVSLASGAVTAGYRKIAA</sequence>
<dbReference type="Proteomes" id="UP000584824">
    <property type="component" value="Unassembled WGS sequence"/>
</dbReference>
<dbReference type="RefSeq" id="WP_183794275.1">
    <property type="nucleotide sequence ID" value="NZ_JACIDU010000017.1"/>
</dbReference>
<dbReference type="AlphaFoldDB" id="A0A7W6K4N4"/>
<proteinExistence type="predicted"/>
<feature type="transmembrane region" description="Helical" evidence="1">
    <location>
        <begin position="74"/>
        <end position="93"/>
    </location>
</feature>
<comment type="caution">
    <text evidence="2">The sequence shown here is derived from an EMBL/GenBank/DDBJ whole genome shotgun (WGS) entry which is preliminary data.</text>
</comment>
<keyword evidence="1" id="KW-0812">Transmembrane</keyword>
<protein>
    <submittedName>
        <fullName evidence="2">Threonine/homoserine/homoserine lactone efflux protein</fullName>
    </submittedName>
</protein>
<dbReference type="EMBL" id="JACIDU010000017">
    <property type="protein sequence ID" value="MBB4105116.1"/>
    <property type="molecule type" value="Genomic_DNA"/>
</dbReference>
<keyword evidence="3" id="KW-1185">Reference proteome</keyword>
<evidence type="ECO:0000256" key="1">
    <source>
        <dbReference type="SAM" id="Phobius"/>
    </source>
</evidence>
<feature type="transmembrane region" description="Helical" evidence="1">
    <location>
        <begin position="47"/>
        <end position="67"/>
    </location>
</feature>
<gene>
    <name evidence="2" type="ORF">GGQ66_003699</name>
</gene>
<feature type="transmembrane region" description="Helical" evidence="1">
    <location>
        <begin position="150"/>
        <end position="169"/>
    </location>
</feature>
<keyword evidence="1" id="KW-0472">Membrane</keyword>
<evidence type="ECO:0000313" key="2">
    <source>
        <dbReference type="EMBL" id="MBB4105116.1"/>
    </source>
</evidence>